<dbReference type="PROSITE" id="PS00380">
    <property type="entry name" value="RHODANESE_1"/>
    <property type="match status" value="1"/>
</dbReference>
<dbReference type="OrthoDB" id="9770030at2"/>
<dbReference type="GO" id="GO:0004792">
    <property type="term" value="F:thiosulfate-cyanide sulfurtransferase activity"/>
    <property type="evidence" value="ECO:0007669"/>
    <property type="project" value="UniProtKB-EC"/>
</dbReference>
<name>A0A402AJV5_9CHLR</name>
<dbReference type="CDD" id="cd01448">
    <property type="entry name" value="TST_Repeat_1"/>
    <property type="match status" value="1"/>
</dbReference>
<evidence type="ECO:0000313" key="5">
    <source>
        <dbReference type="EMBL" id="GCE19397.1"/>
    </source>
</evidence>
<dbReference type="PROSITE" id="PS50206">
    <property type="entry name" value="RHODANESE_3"/>
    <property type="match status" value="2"/>
</dbReference>
<sequence length="280" mass="32030">MSEYAHPEALVDSSWVADHLNDPNVRLIEADEDVLLYEVGHIPGAVKLDWHVDVQNPLSRDFIDQEGLEKLFGNWGISNDTTIVLYGDRNNWYAAYSYWLFTQYGHKNLKLLNGGRTKWEAEGRPYTKEGPHYEHTTYHAQPADESIRAFRDQVLAGLKDPNLRLVDVRSPQEYSGELLHMVNYPQEGAQRAGHIPGAKNIPWAVTANADGTFKSAEELREIYANKDVTPDKPVISYCRIGERSAHTWFVLTRLLGYENVRNYDGSWTEWGSLVRSPIER</sequence>
<organism evidence="5 6">
    <name type="scientific">Dictyobacter kobayashii</name>
    <dbReference type="NCBI Taxonomy" id="2014872"/>
    <lineage>
        <taxon>Bacteria</taxon>
        <taxon>Bacillati</taxon>
        <taxon>Chloroflexota</taxon>
        <taxon>Ktedonobacteria</taxon>
        <taxon>Ktedonobacterales</taxon>
        <taxon>Dictyobacteraceae</taxon>
        <taxon>Dictyobacter</taxon>
    </lineage>
</organism>
<dbReference type="PANTHER" id="PTHR43855:SF1">
    <property type="entry name" value="THIOSULFATE SULFURTRANSFERASE"/>
    <property type="match status" value="1"/>
</dbReference>
<comment type="caution">
    <text evidence="5">The sequence shown here is derived from an EMBL/GenBank/DDBJ whole genome shotgun (WGS) entry which is preliminary data.</text>
</comment>
<proteinExistence type="predicted"/>
<dbReference type="InterPro" id="IPR001763">
    <property type="entry name" value="Rhodanese-like_dom"/>
</dbReference>
<dbReference type="CDD" id="cd01449">
    <property type="entry name" value="TST_Repeat_2"/>
    <property type="match status" value="1"/>
</dbReference>
<evidence type="ECO:0000256" key="3">
    <source>
        <dbReference type="RuleBase" id="RU000507"/>
    </source>
</evidence>
<feature type="domain" description="Rhodanese" evidence="4">
    <location>
        <begin position="159"/>
        <end position="279"/>
    </location>
</feature>
<dbReference type="AlphaFoldDB" id="A0A402AJV5"/>
<keyword evidence="1" id="KW-0677">Repeat</keyword>
<dbReference type="RefSeq" id="WP_126551278.1">
    <property type="nucleotide sequence ID" value="NZ_BIFS01000001.1"/>
</dbReference>
<evidence type="ECO:0000313" key="6">
    <source>
        <dbReference type="Proteomes" id="UP000287188"/>
    </source>
</evidence>
<keyword evidence="3 5" id="KW-0808">Transferase</keyword>
<dbReference type="SUPFAM" id="SSF52821">
    <property type="entry name" value="Rhodanese/Cell cycle control phosphatase"/>
    <property type="match status" value="2"/>
</dbReference>
<protein>
    <recommendedName>
        <fullName evidence="3">Sulfurtransferase</fullName>
    </recommendedName>
</protein>
<dbReference type="InterPro" id="IPR036873">
    <property type="entry name" value="Rhodanese-like_dom_sf"/>
</dbReference>
<dbReference type="PROSITE" id="PS00683">
    <property type="entry name" value="RHODANESE_2"/>
    <property type="match status" value="1"/>
</dbReference>
<dbReference type="Pfam" id="PF00581">
    <property type="entry name" value="Rhodanese"/>
    <property type="match status" value="2"/>
</dbReference>
<evidence type="ECO:0000259" key="4">
    <source>
        <dbReference type="PROSITE" id="PS50206"/>
    </source>
</evidence>
<dbReference type="Proteomes" id="UP000287188">
    <property type="component" value="Unassembled WGS sequence"/>
</dbReference>
<dbReference type="InterPro" id="IPR051126">
    <property type="entry name" value="Thiosulfate_sulfurtransferase"/>
</dbReference>
<dbReference type="SMART" id="SM00450">
    <property type="entry name" value="RHOD"/>
    <property type="match status" value="2"/>
</dbReference>
<dbReference type="InterPro" id="IPR001307">
    <property type="entry name" value="Thiosulphate_STrfase_CS"/>
</dbReference>
<gene>
    <name evidence="5" type="ORF">KDK_31970</name>
</gene>
<keyword evidence="6" id="KW-1185">Reference proteome</keyword>
<reference evidence="6" key="1">
    <citation type="submission" date="2018-12" db="EMBL/GenBank/DDBJ databases">
        <title>Tengunoibacter tsumagoiensis gen. nov., sp. nov., Dictyobacter kobayashii sp. nov., D. alpinus sp. nov., and D. joshuensis sp. nov. and description of Dictyobacteraceae fam. nov. within the order Ktedonobacterales isolated from Tengu-no-mugimeshi.</title>
        <authorList>
            <person name="Wang C.M."/>
            <person name="Zheng Y."/>
            <person name="Sakai Y."/>
            <person name="Toyoda A."/>
            <person name="Minakuchi Y."/>
            <person name="Abe K."/>
            <person name="Yokota A."/>
            <person name="Yabe S."/>
        </authorList>
    </citation>
    <scope>NUCLEOTIDE SEQUENCE [LARGE SCALE GENOMIC DNA]</scope>
    <source>
        <strain evidence="6">Uno11</strain>
    </source>
</reference>
<evidence type="ECO:0000256" key="2">
    <source>
        <dbReference type="ARBA" id="ARBA00047549"/>
    </source>
</evidence>
<dbReference type="EMBL" id="BIFS01000001">
    <property type="protein sequence ID" value="GCE19397.1"/>
    <property type="molecule type" value="Genomic_DNA"/>
</dbReference>
<comment type="catalytic activity">
    <reaction evidence="2">
        <text>thiosulfate + hydrogen cyanide = thiocyanate + sulfite + 2 H(+)</text>
        <dbReference type="Rhea" id="RHEA:16881"/>
        <dbReference type="ChEBI" id="CHEBI:15378"/>
        <dbReference type="ChEBI" id="CHEBI:17359"/>
        <dbReference type="ChEBI" id="CHEBI:18022"/>
        <dbReference type="ChEBI" id="CHEBI:18407"/>
        <dbReference type="ChEBI" id="CHEBI:33542"/>
        <dbReference type="EC" id="2.8.1.1"/>
    </reaction>
</comment>
<evidence type="ECO:0000256" key="1">
    <source>
        <dbReference type="ARBA" id="ARBA00022737"/>
    </source>
</evidence>
<feature type="domain" description="Rhodanese" evidence="4">
    <location>
        <begin position="21"/>
        <end position="128"/>
    </location>
</feature>
<dbReference type="PANTHER" id="PTHR43855">
    <property type="entry name" value="THIOSULFATE SULFURTRANSFERASE"/>
    <property type="match status" value="1"/>
</dbReference>
<dbReference type="Gene3D" id="3.40.250.10">
    <property type="entry name" value="Rhodanese-like domain"/>
    <property type="match status" value="2"/>
</dbReference>
<accession>A0A402AJV5</accession>